<dbReference type="PANTHER" id="PTHR31605">
    <property type="entry name" value="GLYCEROL-3-PHOSPHATE O-ACYLTRANSFERASE 1"/>
    <property type="match status" value="1"/>
</dbReference>
<evidence type="ECO:0000313" key="4">
    <source>
        <dbReference type="Proteomes" id="UP000010366"/>
    </source>
</evidence>
<keyword evidence="3" id="KW-0012">Acyltransferase</keyword>
<dbReference type="InterPro" id="IPR052744">
    <property type="entry name" value="GPAT/DAPAT"/>
</dbReference>
<feature type="region of interest" description="Disordered" evidence="1">
    <location>
        <begin position="1"/>
        <end position="21"/>
    </location>
</feature>
<keyword evidence="3" id="KW-0808">Transferase</keyword>
<dbReference type="eggNOG" id="COG0204">
    <property type="taxonomic scope" value="Bacteria"/>
</dbReference>
<dbReference type="AlphaFoldDB" id="K9UJF7"/>
<dbReference type="KEGG" id="cmp:Cha6605_3613"/>
<dbReference type="EMBL" id="CP003600">
    <property type="protein sequence ID" value="AFY94596.1"/>
    <property type="molecule type" value="Genomic_DNA"/>
</dbReference>
<dbReference type="Pfam" id="PF01553">
    <property type="entry name" value="Acyltransferase"/>
    <property type="match status" value="1"/>
</dbReference>
<feature type="domain" description="Phospholipid/glycerol acyltransferase" evidence="2">
    <location>
        <begin position="62"/>
        <end position="185"/>
    </location>
</feature>
<dbReference type="GO" id="GO:0008654">
    <property type="term" value="P:phospholipid biosynthetic process"/>
    <property type="evidence" value="ECO:0007669"/>
    <property type="project" value="TreeGrafter"/>
</dbReference>
<dbReference type="RefSeq" id="WP_015160722.1">
    <property type="nucleotide sequence ID" value="NC_019697.1"/>
</dbReference>
<dbReference type="Proteomes" id="UP000010366">
    <property type="component" value="Chromosome"/>
</dbReference>
<organism evidence="3 4">
    <name type="scientific">Chamaesiphon minutus (strain ATCC 27169 / PCC 6605)</name>
    <dbReference type="NCBI Taxonomy" id="1173020"/>
    <lineage>
        <taxon>Bacteria</taxon>
        <taxon>Bacillati</taxon>
        <taxon>Cyanobacteriota</taxon>
        <taxon>Cyanophyceae</taxon>
        <taxon>Gomontiellales</taxon>
        <taxon>Chamaesiphonaceae</taxon>
        <taxon>Chamaesiphon</taxon>
    </lineage>
</organism>
<dbReference type="HOGENOM" id="CLU_027938_3_0_3"/>
<dbReference type="STRING" id="1173020.Cha6605_3613"/>
<protein>
    <submittedName>
        <fullName evidence="3">1-acyl-sn-glycerol-3-phosphate acyltransferase</fullName>
    </submittedName>
</protein>
<dbReference type="SUPFAM" id="SSF69593">
    <property type="entry name" value="Glycerol-3-phosphate (1)-acyltransferase"/>
    <property type="match status" value="1"/>
</dbReference>
<evidence type="ECO:0000259" key="2">
    <source>
        <dbReference type="SMART" id="SM00563"/>
    </source>
</evidence>
<dbReference type="OrthoDB" id="9803035at2"/>
<evidence type="ECO:0000256" key="1">
    <source>
        <dbReference type="SAM" id="MobiDB-lite"/>
    </source>
</evidence>
<name>K9UJF7_CHAP6</name>
<proteinExistence type="predicted"/>
<dbReference type="PATRIC" id="fig|1173020.3.peg.4146"/>
<reference evidence="3 4" key="1">
    <citation type="submission" date="2012-05" db="EMBL/GenBank/DDBJ databases">
        <title>Finished chromosome of genome of Chamaesiphon sp. PCC 6605.</title>
        <authorList>
            <consortium name="US DOE Joint Genome Institute"/>
            <person name="Gugger M."/>
            <person name="Coursin T."/>
            <person name="Rippka R."/>
            <person name="Tandeau De Marsac N."/>
            <person name="Huntemann M."/>
            <person name="Wei C.-L."/>
            <person name="Han J."/>
            <person name="Detter J.C."/>
            <person name="Han C."/>
            <person name="Tapia R."/>
            <person name="Chen A."/>
            <person name="Kyrpides N."/>
            <person name="Mavromatis K."/>
            <person name="Markowitz V."/>
            <person name="Szeto E."/>
            <person name="Ivanova N."/>
            <person name="Pagani I."/>
            <person name="Pati A."/>
            <person name="Goodwin L."/>
            <person name="Nordberg H.P."/>
            <person name="Cantor M.N."/>
            <person name="Hua S.X."/>
            <person name="Woyke T."/>
            <person name="Kerfeld C.A."/>
        </authorList>
    </citation>
    <scope>NUCLEOTIDE SEQUENCE [LARGE SCALE GENOMIC DNA]</scope>
    <source>
        <strain evidence="4">ATCC 27169 / PCC 6605</strain>
    </source>
</reference>
<dbReference type="SMART" id="SM00563">
    <property type="entry name" value="PlsC"/>
    <property type="match status" value="1"/>
</dbReference>
<dbReference type="GO" id="GO:0004366">
    <property type="term" value="F:glycerol-3-phosphate O-acyltransferase activity"/>
    <property type="evidence" value="ECO:0007669"/>
    <property type="project" value="TreeGrafter"/>
</dbReference>
<evidence type="ECO:0000313" key="3">
    <source>
        <dbReference type="EMBL" id="AFY94596.1"/>
    </source>
</evidence>
<gene>
    <name evidence="3" type="ORF">Cha6605_3613</name>
</gene>
<dbReference type="GO" id="GO:0016287">
    <property type="term" value="F:glycerone-phosphate O-acyltransferase activity"/>
    <property type="evidence" value="ECO:0007669"/>
    <property type="project" value="TreeGrafter"/>
</dbReference>
<dbReference type="PANTHER" id="PTHR31605:SF0">
    <property type="entry name" value="GLYCEROL-3-PHOSPHATE O-ACYLTRANSFERASE 1"/>
    <property type="match status" value="1"/>
</dbReference>
<accession>K9UJF7</accession>
<sequence>MTDSPLATTTKDLTSSTDGRQTGVSPWLKKIIYPLGQYLVLPNYFREIEIIGQENIPQTGAAILAPTHRTRWDAMLIPYACGPYVTGRDLRFMVSIDEMKGIQGWFASRLGGFAIDTNKPGIASIRNSVDLLHNGEMLTIFPEGNIFRDGTLHPLKKGLSRIAMQAEALKPGLDLKIIPINLNYEHPIVKFRDRVSIQIGTPIDVQNYQQFSTKTGAEKIHQDLTQALAHLMQQPQANSV</sequence>
<keyword evidence="4" id="KW-1185">Reference proteome</keyword>
<dbReference type="InterPro" id="IPR002123">
    <property type="entry name" value="Plipid/glycerol_acylTrfase"/>
</dbReference>